<dbReference type="Proteomes" id="UP000464577">
    <property type="component" value="Chromosome"/>
</dbReference>
<accession>A0A6P1WCK4</accession>
<dbReference type="SUPFAM" id="SSF52317">
    <property type="entry name" value="Class I glutamine amidotransferase-like"/>
    <property type="match status" value="1"/>
</dbReference>
<evidence type="ECO:0000313" key="3">
    <source>
        <dbReference type="Proteomes" id="UP000464577"/>
    </source>
</evidence>
<dbReference type="PANTHER" id="PTHR37947">
    <property type="entry name" value="BLL2462 PROTEIN"/>
    <property type="match status" value="1"/>
</dbReference>
<dbReference type="PANTHER" id="PTHR37947:SF1">
    <property type="entry name" value="BLL2462 PROTEIN"/>
    <property type="match status" value="1"/>
</dbReference>
<sequence length="690" mass="76714">MLVGAVYAFAMYQPLPRLAGSGAALGGFDKRTTYGLAALRFVVVSFLCFLLLNPLIRSLKTITEKPKVVLAVDNSESIVASGRPALNRALTSLQTLRQQLTDKGLDVAVRTFGDTITDVDLTQIPFTQRTSNLSGLLSGIRSDYEGRNLTDVVLVSDGIFNQGVSPTFGDYPFAVQTVGLGDTIAKKDIQLKGIVANRIAYLGNQFPVQAEIVSNGFQGRSATVVLRQNGRELGRQSINFGKNDTFNQLTFQATATQKGVQHYVVEVLPQPGEFSTRNNRQDVYLDVIDGKEKVLLLALAPHPDVKALRNILERNQNYELDVRILTGTANEATPPADKTYDLIILHQIPDNGGVGNALVQKYLAKNTPVLFILGNQSSLGPFNTSNPVMQVVAQPNQSDKVTGVFNNDFKQLNLDPAKLELLSKLPPMSVPYGEFRLQPGSEVVLWQQVGSVRTTKPLLALNVTAPRKTAVLAGEGLWSWRLEEYALTDKQEVVDELVQKVIQLISVKEDRRKLRVYPIRNEFIAGEKVIFETELYNDIYERLFDSPVRLEITDEKNLTRSYNYTPTAANSRFEISRLPEGAYRFKGSVTINNRSEQSSGQFVVRDLQLEALNTTADHGMLRQLAQQTGGKFYGPAAVDDLVRNLTSRSRPARLTSTEEMNEIINWRWLFFVVLTLAAIEWGLRKFYGGY</sequence>
<evidence type="ECO:0000313" key="2">
    <source>
        <dbReference type="EMBL" id="QHW01527.1"/>
    </source>
</evidence>
<keyword evidence="1" id="KW-0812">Transmembrane</keyword>
<gene>
    <name evidence="2" type="ORF">GJR95_31585</name>
</gene>
<keyword evidence="1" id="KW-0472">Membrane</keyword>
<name>A0A6P1WCK4_9BACT</name>
<proteinExistence type="predicted"/>
<keyword evidence="1" id="KW-1133">Transmembrane helix</keyword>
<keyword evidence="3" id="KW-1185">Reference proteome</keyword>
<dbReference type="InterPro" id="IPR029062">
    <property type="entry name" value="Class_I_gatase-like"/>
</dbReference>
<dbReference type="InterPro" id="IPR036465">
    <property type="entry name" value="vWFA_dom_sf"/>
</dbReference>
<dbReference type="EMBL" id="CP045997">
    <property type="protein sequence ID" value="QHW01527.1"/>
    <property type="molecule type" value="Genomic_DNA"/>
</dbReference>
<evidence type="ECO:0000256" key="1">
    <source>
        <dbReference type="SAM" id="Phobius"/>
    </source>
</evidence>
<dbReference type="SUPFAM" id="SSF53300">
    <property type="entry name" value="vWA-like"/>
    <property type="match status" value="1"/>
</dbReference>
<protein>
    <submittedName>
        <fullName evidence="2">VWA domain-containing protein</fullName>
    </submittedName>
</protein>
<dbReference type="KEGG" id="senf:GJR95_31585"/>
<dbReference type="AlphaFoldDB" id="A0A6P1WCK4"/>
<feature type="transmembrane region" description="Helical" evidence="1">
    <location>
        <begin position="37"/>
        <end position="56"/>
    </location>
</feature>
<reference evidence="2 3" key="1">
    <citation type="submission" date="2019-11" db="EMBL/GenBank/DDBJ databases">
        <title>Spirosoma endbachense sp. nov., isolated from a natural salt meadow.</title>
        <authorList>
            <person name="Rojas J."/>
            <person name="Ambika Manirajan B."/>
            <person name="Ratering S."/>
            <person name="Suarez C."/>
            <person name="Geissler-Plaum R."/>
            <person name="Schnell S."/>
        </authorList>
    </citation>
    <scope>NUCLEOTIDE SEQUENCE [LARGE SCALE GENOMIC DNA]</scope>
    <source>
        <strain evidence="2 3">I-24</strain>
    </source>
</reference>
<organism evidence="2 3">
    <name type="scientific">Spirosoma endbachense</name>
    <dbReference type="NCBI Taxonomy" id="2666025"/>
    <lineage>
        <taxon>Bacteria</taxon>
        <taxon>Pseudomonadati</taxon>
        <taxon>Bacteroidota</taxon>
        <taxon>Cytophagia</taxon>
        <taxon>Cytophagales</taxon>
        <taxon>Cytophagaceae</taxon>
        <taxon>Spirosoma</taxon>
    </lineage>
</organism>